<gene>
    <name evidence="2" type="ORF">BLA13014_03500</name>
</gene>
<evidence type="ECO:0000256" key="1">
    <source>
        <dbReference type="SAM" id="MobiDB-lite"/>
    </source>
</evidence>
<feature type="region of interest" description="Disordered" evidence="1">
    <location>
        <begin position="16"/>
        <end position="73"/>
    </location>
</feature>
<dbReference type="EMBL" id="CABVQC010000022">
    <property type="protein sequence ID" value="VWB76584.1"/>
    <property type="molecule type" value="Genomic_DNA"/>
</dbReference>
<evidence type="ECO:0000313" key="3">
    <source>
        <dbReference type="Proteomes" id="UP000494261"/>
    </source>
</evidence>
<dbReference type="Proteomes" id="UP000494261">
    <property type="component" value="Unassembled WGS sequence"/>
</dbReference>
<name>A0A6P2M9H4_9BURK</name>
<proteinExistence type="predicted"/>
<reference evidence="2 3" key="1">
    <citation type="submission" date="2019-09" db="EMBL/GenBank/DDBJ databases">
        <authorList>
            <person name="Depoorter E."/>
        </authorList>
    </citation>
    <scope>NUCLEOTIDE SEQUENCE [LARGE SCALE GENOMIC DNA]</scope>
    <source>
        <strain evidence="2">LMG 13014</strain>
    </source>
</reference>
<sequence>MLVWRRKRRKLQMLPMHSLRPMHPMPDRQAPQDARVMRQVRASPPTHPATHAPTNRDAHGTPPMPATRLMRMT</sequence>
<protein>
    <submittedName>
        <fullName evidence="2">Uncharacterized protein</fullName>
    </submittedName>
</protein>
<evidence type="ECO:0000313" key="2">
    <source>
        <dbReference type="EMBL" id="VWB76584.1"/>
    </source>
</evidence>
<accession>A0A6P2M9H4</accession>
<organism evidence="2 3">
    <name type="scientific">Burkholderia aenigmatica</name>
    <dbReference type="NCBI Taxonomy" id="2015348"/>
    <lineage>
        <taxon>Bacteria</taxon>
        <taxon>Pseudomonadati</taxon>
        <taxon>Pseudomonadota</taxon>
        <taxon>Betaproteobacteria</taxon>
        <taxon>Burkholderiales</taxon>
        <taxon>Burkholderiaceae</taxon>
        <taxon>Burkholderia</taxon>
        <taxon>Burkholderia cepacia complex</taxon>
    </lineage>
</organism>
<dbReference type="AlphaFoldDB" id="A0A6P2M9H4"/>